<protein>
    <submittedName>
        <fullName evidence="1">Uncharacterized protein</fullName>
    </submittedName>
</protein>
<dbReference type="EMBL" id="CP014323">
    <property type="protein sequence ID" value="AMJ97256.1"/>
    <property type="molecule type" value="Genomic_DNA"/>
</dbReference>
<reference evidence="1 2" key="1">
    <citation type="submission" date="2015-12" db="EMBL/GenBank/DDBJ databases">
        <authorList>
            <person name="Shamseldin A."/>
            <person name="Moawad H."/>
            <person name="Abd El-Rahim W.M."/>
            <person name="Sadowsky M.J."/>
        </authorList>
    </citation>
    <scope>NUCLEOTIDE SEQUENCE [LARGE SCALE GENOMIC DNA]</scope>
    <source>
        <strain evidence="1 2">D7</strain>
    </source>
</reference>
<accession>A0A126PW45</accession>
<name>A0A126PW45_ALTMA</name>
<sequence length="65" mass="7695">MCFSRYGIVMDFENAETLTEVDDTFVTLSRCNKSFIEKVQFWAKKTFRRLTLATGDLFFVYFSKT</sequence>
<proteinExistence type="predicted"/>
<organism evidence="1 2">
    <name type="scientific">Alteromonas macleodii</name>
    <name type="common">Pseudoalteromonas macleodii</name>
    <dbReference type="NCBI Taxonomy" id="28108"/>
    <lineage>
        <taxon>Bacteria</taxon>
        <taxon>Pseudomonadati</taxon>
        <taxon>Pseudomonadota</taxon>
        <taxon>Gammaproteobacteria</taxon>
        <taxon>Alteromonadales</taxon>
        <taxon>Alteromonadaceae</taxon>
        <taxon>Alteromonas/Salinimonas group</taxon>
        <taxon>Alteromonas</taxon>
    </lineage>
</organism>
<dbReference type="AlphaFoldDB" id="A0A126PW45"/>
<evidence type="ECO:0000313" key="2">
    <source>
        <dbReference type="Proteomes" id="UP000063991"/>
    </source>
</evidence>
<evidence type="ECO:0000313" key="1">
    <source>
        <dbReference type="EMBL" id="AMJ97256.1"/>
    </source>
</evidence>
<dbReference type="Proteomes" id="UP000063991">
    <property type="component" value="Chromosome"/>
</dbReference>
<gene>
    <name evidence="1" type="ORF">AVL55_03205</name>
</gene>